<comment type="cofactor">
    <cofactor evidence="1">
        <name>Zn(2+)</name>
        <dbReference type="ChEBI" id="CHEBI:29105"/>
    </cofactor>
</comment>
<dbReference type="RefSeq" id="WP_093213590.1">
    <property type="nucleotide sequence ID" value="NZ_FNFL01000003.1"/>
</dbReference>
<dbReference type="InterPro" id="IPR003737">
    <property type="entry name" value="GlcNAc_PI_deacetylase-related"/>
</dbReference>
<name>A0A1G8ZH68_9BACI</name>
<evidence type="ECO:0000313" key="2">
    <source>
        <dbReference type="EMBL" id="SDK14387.1"/>
    </source>
</evidence>
<dbReference type="InterPro" id="IPR024078">
    <property type="entry name" value="LmbE-like_dom_sf"/>
</dbReference>
<evidence type="ECO:0000256" key="1">
    <source>
        <dbReference type="ARBA" id="ARBA00001947"/>
    </source>
</evidence>
<dbReference type="STRING" id="407036.SAMN05216243_2011"/>
<dbReference type="SUPFAM" id="SSF102588">
    <property type="entry name" value="LmbE-like"/>
    <property type="match status" value="1"/>
</dbReference>
<gene>
    <name evidence="2" type="ORF">SAMN05216243_2011</name>
</gene>
<keyword evidence="3" id="KW-1185">Reference proteome</keyword>
<accession>A0A1G8ZH68</accession>
<dbReference type="Pfam" id="PF02585">
    <property type="entry name" value="PIG-L"/>
    <property type="match status" value="1"/>
</dbReference>
<dbReference type="AlphaFoldDB" id="A0A1G8ZH68"/>
<organism evidence="2 3">
    <name type="scientific">Sediminibacillus albus</name>
    <dbReference type="NCBI Taxonomy" id="407036"/>
    <lineage>
        <taxon>Bacteria</taxon>
        <taxon>Bacillati</taxon>
        <taxon>Bacillota</taxon>
        <taxon>Bacilli</taxon>
        <taxon>Bacillales</taxon>
        <taxon>Bacillaceae</taxon>
        <taxon>Sediminibacillus</taxon>
    </lineage>
</organism>
<sequence>MRKEILFKLGSPVLLPITRLVIRSHYQDSKQLTEIPHGQKILVLAPHMDDETIGLGGTIRRHAESGAQIDCLFITDGASSVSSLDEKELSSIRKSEIDQVKNILGITRVDYLDIPDGRVASHQQTADQLAAKITLLQPDVIYCTTFVDAHPDHVATANFLAAALARTEDISPVIRLYEINCPFPPNEVNCIVDISETMAAKQRAIEIFKSQAIAFDGFLELNRLKANLTKGQVKAAEVFLQLSKQTFIELTKAAASRNLNYSKLFKQANRSATLLWAIYKNHHVKKRIYEESWQ</sequence>
<dbReference type="PANTHER" id="PTHR12993:SF11">
    <property type="entry name" value="N-ACETYLGLUCOSAMINYL-PHOSPHATIDYLINOSITOL DE-N-ACETYLASE"/>
    <property type="match status" value="1"/>
</dbReference>
<dbReference type="Gene3D" id="3.40.50.10320">
    <property type="entry name" value="LmbE-like"/>
    <property type="match status" value="1"/>
</dbReference>
<reference evidence="2 3" key="1">
    <citation type="submission" date="2016-10" db="EMBL/GenBank/DDBJ databases">
        <authorList>
            <person name="de Groot N.N."/>
        </authorList>
    </citation>
    <scope>NUCLEOTIDE SEQUENCE [LARGE SCALE GENOMIC DNA]</scope>
    <source>
        <strain evidence="2 3">CGMCC 1.6502</strain>
    </source>
</reference>
<protein>
    <submittedName>
        <fullName evidence="2">N-acetylglucosaminyl deacetylase, LmbE family</fullName>
    </submittedName>
</protein>
<dbReference type="GO" id="GO:0016811">
    <property type="term" value="F:hydrolase activity, acting on carbon-nitrogen (but not peptide) bonds, in linear amides"/>
    <property type="evidence" value="ECO:0007669"/>
    <property type="project" value="TreeGrafter"/>
</dbReference>
<dbReference type="Proteomes" id="UP000198694">
    <property type="component" value="Unassembled WGS sequence"/>
</dbReference>
<evidence type="ECO:0000313" key="3">
    <source>
        <dbReference type="Proteomes" id="UP000198694"/>
    </source>
</evidence>
<dbReference type="PANTHER" id="PTHR12993">
    <property type="entry name" value="N-ACETYLGLUCOSAMINYL-PHOSPHATIDYLINOSITOL DE-N-ACETYLASE-RELATED"/>
    <property type="match status" value="1"/>
</dbReference>
<proteinExistence type="predicted"/>
<dbReference type="OrthoDB" id="9790023at2"/>
<dbReference type="EMBL" id="FNFL01000003">
    <property type="protein sequence ID" value="SDK14387.1"/>
    <property type="molecule type" value="Genomic_DNA"/>
</dbReference>